<dbReference type="SUPFAM" id="SSF63992">
    <property type="entry name" value="Dipeptide transport protein"/>
    <property type="match status" value="1"/>
</dbReference>
<evidence type="ECO:0000256" key="1">
    <source>
        <dbReference type="PIRSR" id="PIRSR015853-1"/>
    </source>
</evidence>
<keyword evidence="2" id="KW-0479">Metal-binding</keyword>
<dbReference type="InterPro" id="IPR027476">
    <property type="entry name" value="DppA_N"/>
</dbReference>
<evidence type="ECO:0000313" key="4">
    <source>
        <dbReference type="Proteomes" id="UP000006556"/>
    </source>
</evidence>
<feature type="binding site" evidence="2">
    <location>
        <position position="12"/>
    </location>
    <ligand>
        <name>Zn(2+)</name>
        <dbReference type="ChEBI" id="CHEBI:29105"/>
        <label>1</label>
    </ligand>
</feature>
<keyword evidence="3" id="KW-0031">Aminopeptidase</keyword>
<protein>
    <submittedName>
        <fullName evidence="3">D-aminopeptidase</fullName>
    </submittedName>
</protein>
<dbReference type="InterPro" id="IPR007035">
    <property type="entry name" value="Peptidase_M55"/>
</dbReference>
<keyword evidence="4" id="KW-1185">Reference proteome</keyword>
<dbReference type="PIRSF" id="PIRSF015853">
    <property type="entry name" value="Pep_DppA"/>
    <property type="match status" value="1"/>
</dbReference>
<feature type="active site" description="Nucleophile" evidence="1">
    <location>
        <position position="116"/>
    </location>
</feature>
<dbReference type="GO" id="GO:0046872">
    <property type="term" value="F:metal ion binding"/>
    <property type="evidence" value="ECO:0007669"/>
    <property type="project" value="UniProtKB-KW"/>
</dbReference>
<dbReference type="STRING" id="370438.PTH_1019"/>
<reference evidence="4" key="1">
    <citation type="journal article" date="2008" name="Genome Res.">
        <title>The genome of Pelotomaculum thermopropionicum reveals niche-associated evolution in anaerobic microbiota.</title>
        <authorList>
            <person name="Kosaka T."/>
            <person name="Kato S."/>
            <person name="Shimoyama T."/>
            <person name="Ishii S."/>
            <person name="Abe T."/>
            <person name="Watanabe K."/>
        </authorList>
    </citation>
    <scope>NUCLEOTIDE SEQUENCE [LARGE SCALE GENOMIC DNA]</scope>
    <source>
        <strain evidence="4">DSM 13744 / JCM 10971 / SI</strain>
    </source>
</reference>
<evidence type="ECO:0000256" key="2">
    <source>
        <dbReference type="PIRSR" id="PIRSR015853-2"/>
    </source>
</evidence>
<dbReference type="EMBL" id="AP009389">
    <property type="protein sequence ID" value="BAF59200.1"/>
    <property type="molecule type" value="Genomic_DNA"/>
</dbReference>
<dbReference type="Pfam" id="PF04951">
    <property type="entry name" value="Peptidase_M55"/>
    <property type="match status" value="1"/>
</dbReference>
<dbReference type="InterPro" id="IPR036177">
    <property type="entry name" value="Peptidase_M55_sf"/>
</dbReference>
<keyword evidence="3" id="KW-0378">Hydrolase</keyword>
<dbReference type="HOGENOM" id="CLU_086038_1_0_9"/>
<feature type="binding site" evidence="2">
    <location>
        <position position="104"/>
    </location>
    <ligand>
        <name>Zn(2+)</name>
        <dbReference type="ChEBI" id="CHEBI:29105"/>
        <label>2</label>
    </ligand>
</feature>
<proteinExistence type="predicted"/>
<gene>
    <name evidence="3" type="primary">DppA</name>
    <name evidence="3" type="ordered locus">PTH_1019</name>
</gene>
<accession>A5D3J3</accession>
<dbReference type="Gene3D" id="3.30.1360.130">
    <property type="entry name" value="Dipeptide transport protein"/>
    <property type="match status" value="1"/>
</dbReference>
<organism evidence="3 4">
    <name type="scientific">Pelotomaculum thermopropionicum (strain DSM 13744 / JCM 10971 / SI)</name>
    <dbReference type="NCBI Taxonomy" id="370438"/>
    <lineage>
        <taxon>Bacteria</taxon>
        <taxon>Bacillati</taxon>
        <taxon>Bacillota</taxon>
        <taxon>Clostridia</taxon>
        <taxon>Eubacteriales</taxon>
        <taxon>Desulfotomaculaceae</taxon>
        <taxon>Pelotomaculum</taxon>
    </lineage>
</organism>
<name>A5D3J3_PELTS</name>
<dbReference type="Proteomes" id="UP000006556">
    <property type="component" value="Chromosome"/>
</dbReference>
<dbReference type="GO" id="GO:0004177">
    <property type="term" value="F:aminopeptidase activity"/>
    <property type="evidence" value="ECO:0007669"/>
    <property type="project" value="UniProtKB-KW"/>
</dbReference>
<feature type="binding site" evidence="2">
    <location>
        <position position="134"/>
    </location>
    <ligand>
        <name>Zn(2+)</name>
        <dbReference type="ChEBI" id="CHEBI:29105"/>
        <label>2</label>
    </ligand>
</feature>
<feature type="binding site" evidence="2">
    <location>
        <position position="14"/>
    </location>
    <ligand>
        <name>Zn(2+)</name>
        <dbReference type="ChEBI" id="CHEBI:29105"/>
        <label>1</label>
    </ligand>
</feature>
<sequence length="276" mass="29965">MGSSFIVYIAADMEGTTGYTAWPERPPEDMWHREQMTAEVNAAIEGAMEAGATEIIVSDIHWTKQNIIPGRLLGKASLIRGTKRRLMWMDLVEGSQLVFLIGFHAGCGAGDAVLPHTMDTRLTRLSVNGFNADEAFISAVTAGYFGVAVGMASGDMAFIKGIRTVLPEIETVVVKKGIGNCAALNIHPAVSKEKIRSAAFRAVKRALKSEFKPYQIDQPVEAVMEFAWPGYADALSLVPGVRRLSAREVSFTGGWPEVMGVISLFVNWVGKTPFLS</sequence>
<dbReference type="KEGG" id="pth:PTH_1019"/>
<keyword evidence="3" id="KW-0645">Protease</keyword>
<dbReference type="eggNOG" id="COG2362">
    <property type="taxonomic scope" value="Bacteria"/>
</dbReference>
<feature type="binding site" evidence="2">
    <location>
        <position position="61"/>
    </location>
    <ligand>
        <name>Zn(2+)</name>
        <dbReference type="ChEBI" id="CHEBI:29105"/>
        <label>2</label>
    </ligand>
</feature>
<evidence type="ECO:0000313" key="3">
    <source>
        <dbReference type="EMBL" id="BAF59200.1"/>
    </source>
</evidence>
<dbReference type="Gene3D" id="3.40.50.10780">
    <property type="entry name" value="Dipeptide transport protein"/>
    <property type="match status" value="1"/>
</dbReference>
<feature type="binding site" evidence="2">
    <location>
        <position position="12"/>
    </location>
    <ligand>
        <name>Zn(2+)</name>
        <dbReference type="ChEBI" id="CHEBI:29105"/>
        <label>2</label>
    </ligand>
</feature>
<keyword evidence="2" id="KW-0862">Zinc</keyword>
<dbReference type="AlphaFoldDB" id="A5D3J3"/>